<protein>
    <submittedName>
        <fullName evidence="6">Radical SAM protein</fullName>
    </submittedName>
</protein>
<gene>
    <name evidence="6" type="ORF">GCM10012282_04430</name>
</gene>
<evidence type="ECO:0000259" key="5">
    <source>
        <dbReference type="PROSITE" id="PS51918"/>
    </source>
</evidence>
<reference evidence="6" key="1">
    <citation type="journal article" date="2014" name="Int. J. Syst. Evol. Microbiol.">
        <title>Complete genome sequence of Corynebacterium casei LMG S-19264T (=DSM 44701T), isolated from a smear-ripened cheese.</title>
        <authorList>
            <consortium name="US DOE Joint Genome Institute (JGI-PGF)"/>
            <person name="Walter F."/>
            <person name="Albersmeier A."/>
            <person name="Kalinowski J."/>
            <person name="Ruckert C."/>
        </authorList>
    </citation>
    <scope>NUCLEOTIDE SEQUENCE</scope>
    <source>
        <strain evidence="6">CGMCC 4.7272</strain>
    </source>
</reference>
<evidence type="ECO:0000313" key="7">
    <source>
        <dbReference type="Proteomes" id="UP000625682"/>
    </source>
</evidence>
<dbReference type="Gene3D" id="3.20.20.70">
    <property type="entry name" value="Aldolase class I"/>
    <property type="match status" value="1"/>
</dbReference>
<dbReference type="InterPro" id="IPR026335">
    <property type="entry name" value="rSAM_SPASM_FxsB"/>
</dbReference>
<dbReference type="NCBIfam" id="TIGR04269">
    <property type="entry name" value="SAM_SPASM_FxsB"/>
    <property type="match status" value="1"/>
</dbReference>
<evidence type="ECO:0000256" key="4">
    <source>
        <dbReference type="ARBA" id="ARBA00023014"/>
    </source>
</evidence>
<dbReference type="CDD" id="cd01335">
    <property type="entry name" value="Radical_SAM"/>
    <property type="match status" value="1"/>
</dbReference>
<dbReference type="EMBL" id="BMMU01000001">
    <property type="protein sequence ID" value="GGJ11053.1"/>
    <property type="molecule type" value="Genomic_DNA"/>
</dbReference>
<proteinExistence type="predicted"/>
<name>A0A917KEZ7_9ACTN</name>
<dbReference type="InterPro" id="IPR058240">
    <property type="entry name" value="rSAM_sf"/>
</dbReference>
<dbReference type="SUPFAM" id="SSF102114">
    <property type="entry name" value="Radical SAM enzymes"/>
    <property type="match status" value="1"/>
</dbReference>
<evidence type="ECO:0000313" key="6">
    <source>
        <dbReference type="EMBL" id="GGJ11053.1"/>
    </source>
</evidence>
<dbReference type="GO" id="GO:0051536">
    <property type="term" value="F:iron-sulfur cluster binding"/>
    <property type="evidence" value="ECO:0007669"/>
    <property type="project" value="UniProtKB-KW"/>
</dbReference>
<keyword evidence="4" id="KW-0411">Iron-sulfur</keyword>
<dbReference type="Proteomes" id="UP000625682">
    <property type="component" value="Unassembled WGS sequence"/>
</dbReference>
<keyword evidence="3" id="KW-0408">Iron</keyword>
<keyword evidence="7" id="KW-1185">Reference proteome</keyword>
<evidence type="ECO:0000256" key="2">
    <source>
        <dbReference type="ARBA" id="ARBA00022723"/>
    </source>
</evidence>
<evidence type="ECO:0000256" key="3">
    <source>
        <dbReference type="ARBA" id="ARBA00023004"/>
    </source>
</evidence>
<evidence type="ECO:0000256" key="1">
    <source>
        <dbReference type="ARBA" id="ARBA00022691"/>
    </source>
</evidence>
<dbReference type="InterPro" id="IPR007197">
    <property type="entry name" value="rSAM"/>
</dbReference>
<dbReference type="SFLD" id="SFLDS00029">
    <property type="entry name" value="Radical_SAM"/>
    <property type="match status" value="1"/>
</dbReference>
<dbReference type="PROSITE" id="PS51918">
    <property type="entry name" value="RADICAL_SAM"/>
    <property type="match status" value="1"/>
</dbReference>
<dbReference type="SFLD" id="SFLDG01386">
    <property type="entry name" value="main_SPASM_domain-containing"/>
    <property type="match status" value="1"/>
</dbReference>
<comment type="caution">
    <text evidence="6">The sequence shown here is derived from an EMBL/GenBank/DDBJ whole genome shotgun (WGS) entry which is preliminary data.</text>
</comment>
<dbReference type="PANTHER" id="PTHR43273">
    <property type="entry name" value="ANAEROBIC SULFATASE-MATURATING ENZYME HOMOLOG ASLB-RELATED"/>
    <property type="match status" value="1"/>
</dbReference>
<dbReference type="SFLD" id="SFLDG01067">
    <property type="entry name" value="SPASM/twitch_domain_containing"/>
    <property type="match status" value="1"/>
</dbReference>
<dbReference type="InterPro" id="IPR023867">
    <property type="entry name" value="Sulphatase_maturase_rSAM"/>
</dbReference>
<keyword evidence="2" id="KW-0479">Metal-binding</keyword>
<feature type="domain" description="Radical SAM core" evidence="5">
    <location>
        <begin position="4"/>
        <end position="242"/>
    </location>
</feature>
<dbReference type="SFLD" id="SFLDG01072">
    <property type="entry name" value="dehydrogenase_like"/>
    <property type="match status" value="1"/>
</dbReference>
<accession>A0A917KEZ7</accession>
<reference evidence="6" key="2">
    <citation type="submission" date="2020-09" db="EMBL/GenBank/DDBJ databases">
        <authorList>
            <person name="Sun Q."/>
            <person name="Zhou Y."/>
        </authorList>
    </citation>
    <scope>NUCLEOTIDE SEQUENCE</scope>
    <source>
        <strain evidence="6">CGMCC 4.7272</strain>
    </source>
</reference>
<dbReference type="GO" id="GO:0016491">
    <property type="term" value="F:oxidoreductase activity"/>
    <property type="evidence" value="ECO:0007669"/>
    <property type="project" value="InterPro"/>
</dbReference>
<organism evidence="6 7">
    <name type="scientific">Streptomyces lacrimifluminis</name>
    <dbReference type="NCBI Taxonomy" id="1500077"/>
    <lineage>
        <taxon>Bacteria</taxon>
        <taxon>Bacillati</taxon>
        <taxon>Actinomycetota</taxon>
        <taxon>Actinomycetes</taxon>
        <taxon>Kitasatosporales</taxon>
        <taxon>Streptomycetaceae</taxon>
        <taxon>Streptomyces</taxon>
    </lineage>
</organism>
<dbReference type="Pfam" id="PF04055">
    <property type="entry name" value="Radical_SAM"/>
    <property type="match status" value="1"/>
</dbReference>
<dbReference type="PANTHER" id="PTHR43273:SF8">
    <property type="entry name" value="RADICAL SAM DOMAIN PROTEIN"/>
    <property type="match status" value="1"/>
</dbReference>
<sequence length="383" mass="42411">METVRPFREWVVKVSQQCNLACDHCYVYELRDTSWRHKPGVIAEESAARLAERVAEHARVHGLPEVRVVLHGGEPLLAGRRRIEHIVSALRSALQGVSDCDISVQCNGTLLDPEWLDLFRRYGVSVGVSLDGDRAANDRHRRSRNGRSSYTAVLKGLELLRRPENRALYSGLLCTVDIANDPVAVYEELLSHEPPMIDFLLPHSTWEHPPPGHDTAATPYADWLLAVFERWYTAPVRETGIRRFENIMELSLSGRLPSAPTGPVVSDFIVVESDLSVELPDNLKAAYDGAAATGLNLLDHDFDTVARHPSVVTARGAEPAPLAADCLDCPVVRLCGGGLRAHRFHPRNGFDNPSVFCADLRPLTAHIRDRVAADVRELLGRAS</sequence>
<dbReference type="GO" id="GO:0046872">
    <property type="term" value="F:metal ion binding"/>
    <property type="evidence" value="ECO:0007669"/>
    <property type="project" value="UniProtKB-KW"/>
</dbReference>
<dbReference type="AlphaFoldDB" id="A0A917KEZ7"/>
<dbReference type="InterPro" id="IPR013785">
    <property type="entry name" value="Aldolase_TIM"/>
</dbReference>
<keyword evidence="1" id="KW-0949">S-adenosyl-L-methionine</keyword>